<evidence type="ECO:0008006" key="3">
    <source>
        <dbReference type="Google" id="ProtNLM"/>
    </source>
</evidence>
<reference evidence="1 2" key="1">
    <citation type="submission" date="2019-03" db="EMBL/GenBank/DDBJ databases">
        <title>Metabolic reconstructions from genomes of highly enriched 'Candidatus Accumulibacter' and 'Candidatus Competibacter' bioreactor populations.</title>
        <authorList>
            <person name="Annavajhala M.K."/>
            <person name="Welles L."/>
            <person name="Abbas B."/>
            <person name="Sorokin D."/>
            <person name="Park H."/>
            <person name="Van Loosdrecht M."/>
            <person name="Chandran K."/>
        </authorList>
    </citation>
    <scope>NUCLEOTIDE SEQUENCE [LARGE SCALE GENOMIC DNA]</scope>
    <source>
        <strain evidence="1 2">SBR_S</strain>
    </source>
</reference>
<dbReference type="Proteomes" id="UP000749010">
    <property type="component" value="Unassembled WGS sequence"/>
</dbReference>
<protein>
    <recommendedName>
        <fullName evidence="3">Mobile element protein</fullName>
    </recommendedName>
</protein>
<gene>
    <name evidence="1" type="ORF">E4Q23_06535</name>
</gene>
<proteinExistence type="predicted"/>
<name>A0ABX1TW18_9PROT</name>
<evidence type="ECO:0000313" key="2">
    <source>
        <dbReference type="Proteomes" id="UP000749010"/>
    </source>
</evidence>
<sequence length="63" mass="7233">MFDLLDRAKPCFVPVDHHRQDDQAVSSFADIYFEGHTTLDKAHLSRWTSERLAKPAPGFFSEP</sequence>
<evidence type="ECO:0000313" key="1">
    <source>
        <dbReference type="EMBL" id="NMQ27443.1"/>
    </source>
</evidence>
<organism evidence="1 2">
    <name type="scientific">Candidatus Accumulibacter phosphatis</name>
    <dbReference type="NCBI Taxonomy" id="327160"/>
    <lineage>
        <taxon>Bacteria</taxon>
        <taxon>Pseudomonadati</taxon>
        <taxon>Pseudomonadota</taxon>
        <taxon>Betaproteobacteria</taxon>
        <taxon>Candidatus Accumulibacter</taxon>
    </lineage>
</organism>
<dbReference type="RefSeq" id="WP_211203667.1">
    <property type="nucleotide sequence ID" value="NZ_SPMY01000018.1"/>
</dbReference>
<accession>A0ABX1TW18</accession>
<comment type="caution">
    <text evidence="1">The sequence shown here is derived from an EMBL/GenBank/DDBJ whole genome shotgun (WGS) entry which is preliminary data.</text>
</comment>
<keyword evidence="2" id="KW-1185">Reference proteome</keyword>
<dbReference type="EMBL" id="SPMY01000018">
    <property type="protein sequence ID" value="NMQ27443.1"/>
    <property type="molecule type" value="Genomic_DNA"/>
</dbReference>